<dbReference type="InterPro" id="IPR019734">
    <property type="entry name" value="TPR_rpt"/>
</dbReference>
<feature type="region of interest" description="Disordered" evidence="7">
    <location>
        <begin position="279"/>
        <end position="318"/>
    </location>
</feature>
<dbReference type="SUPFAM" id="SSF48403">
    <property type="entry name" value="Ankyrin repeat"/>
    <property type="match status" value="1"/>
</dbReference>
<evidence type="ECO:0000256" key="1">
    <source>
        <dbReference type="ARBA" id="ARBA00022723"/>
    </source>
</evidence>
<comment type="caution">
    <text evidence="9">The sequence shown here is derived from an EMBL/GenBank/DDBJ whole genome shotgun (WGS) entry which is preliminary data.</text>
</comment>
<dbReference type="InterPro" id="IPR011011">
    <property type="entry name" value="Znf_FYVE_PHD"/>
</dbReference>
<feature type="region of interest" description="Disordered" evidence="7">
    <location>
        <begin position="431"/>
        <end position="467"/>
    </location>
</feature>
<feature type="compositionally biased region" description="Low complexity" evidence="7">
    <location>
        <begin position="298"/>
        <end position="309"/>
    </location>
</feature>
<organism evidence="9 10">
    <name type="scientific">Peronospora matthiolae</name>
    <dbReference type="NCBI Taxonomy" id="2874970"/>
    <lineage>
        <taxon>Eukaryota</taxon>
        <taxon>Sar</taxon>
        <taxon>Stramenopiles</taxon>
        <taxon>Oomycota</taxon>
        <taxon>Peronosporomycetes</taxon>
        <taxon>Peronosporales</taxon>
        <taxon>Peronosporaceae</taxon>
        <taxon>Peronospora</taxon>
    </lineage>
</organism>
<feature type="repeat" description="TPR" evidence="5">
    <location>
        <begin position="673"/>
        <end position="706"/>
    </location>
</feature>
<dbReference type="InterPro" id="IPR000306">
    <property type="entry name" value="Znf_FYVE"/>
</dbReference>
<feature type="compositionally biased region" description="Gly residues" evidence="7">
    <location>
        <begin position="287"/>
        <end position="297"/>
    </location>
</feature>
<dbReference type="GO" id="GO:0032266">
    <property type="term" value="F:phosphatidylinositol-3-phosphate binding"/>
    <property type="evidence" value="ECO:0007669"/>
    <property type="project" value="TreeGrafter"/>
</dbReference>
<dbReference type="SUPFAM" id="SSF57903">
    <property type="entry name" value="FYVE/PHD zinc finger"/>
    <property type="match status" value="1"/>
</dbReference>
<dbReference type="PROSITE" id="PS50005">
    <property type="entry name" value="TPR"/>
    <property type="match status" value="2"/>
</dbReference>
<dbReference type="Gene3D" id="1.25.40.10">
    <property type="entry name" value="Tetratricopeptide repeat domain"/>
    <property type="match status" value="1"/>
</dbReference>
<feature type="repeat" description="TPR" evidence="5">
    <location>
        <begin position="639"/>
        <end position="672"/>
    </location>
</feature>
<gene>
    <name evidence="9" type="ORF">PM001_LOCUS7967</name>
</gene>
<dbReference type="GO" id="GO:0033565">
    <property type="term" value="C:ESCRT-0 complex"/>
    <property type="evidence" value="ECO:0007669"/>
    <property type="project" value="TreeGrafter"/>
</dbReference>
<dbReference type="GO" id="GO:0008270">
    <property type="term" value="F:zinc ion binding"/>
    <property type="evidence" value="ECO:0007669"/>
    <property type="project" value="UniProtKB-KW"/>
</dbReference>
<dbReference type="Pfam" id="PF12796">
    <property type="entry name" value="Ank_2"/>
    <property type="match status" value="1"/>
</dbReference>
<evidence type="ECO:0000256" key="5">
    <source>
        <dbReference type="PROSITE-ProRule" id="PRU00339"/>
    </source>
</evidence>
<evidence type="ECO:0000256" key="4">
    <source>
        <dbReference type="PROSITE-ProRule" id="PRU00091"/>
    </source>
</evidence>
<dbReference type="InterPro" id="IPR002110">
    <property type="entry name" value="Ankyrin_rpt"/>
</dbReference>
<evidence type="ECO:0000256" key="2">
    <source>
        <dbReference type="ARBA" id="ARBA00022771"/>
    </source>
</evidence>
<dbReference type="GO" id="GO:0006623">
    <property type="term" value="P:protein targeting to vacuole"/>
    <property type="evidence" value="ECO:0007669"/>
    <property type="project" value="TreeGrafter"/>
</dbReference>
<keyword evidence="1" id="KW-0479">Metal-binding</keyword>
<dbReference type="Pfam" id="PF13176">
    <property type="entry name" value="TPR_7"/>
    <property type="match status" value="1"/>
</dbReference>
<proteinExistence type="predicted"/>
<dbReference type="GO" id="GO:0043130">
    <property type="term" value="F:ubiquitin binding"/>
    <property type="evidence" value="ECO:0007669"/>
    <property type="project" value="TreeGrafter"/>
</dbReference>
<dbReference type="PANTHER" id="PTHR47794:SF1">
    <property type="entry name" value="VACUOLAR PROTEIN SORTING-ASSOCIATED PROTEIN 27"/>
    <property type="match status" value="1"/>
</dbReference>
<dbReference type="Gene3D" id="3.30.40.10">
    <property type="entry name" value="Zinc/RING finger domain, C3HC4 (zinc finger)"/>
    <property type="match status" value="1"/>
</dbReference>
<evidence type="ECO:0000313" key="9">
    <source>
        <dbReference type="EMBL" id="CAK7922796.1"/>
    </source>
</evidence>
<dbReference type="PROSITE" id="PS50178">
    <property type="entry name" value="ZF_FYVE"/>
    <property type="match status" value="1"/>
</dbReference>
<dbReference type="SMART" id="SM00064">
    <property type="entry name" value="FYVE"/>
    <property type="match status" value="1"/>
</dbReference>
<dbReference type="CDD" id="cd15760">
    <property type="entry name" value="FYVE_scVPS27p_like"/>
    <property type="match status" value="1"/>
</dbReference>
<keyword evidence="3" id="KW-0862">Zinc</keyword>
<evidence type="ECO:0000256" key="6">
    <source>
        <dbReference type="SAM" id="Coils"/>
    </source>
</evidence>
<feature type="compositionally biased region" description="Low complexity" evidence="7">
    <location>
        <begin position="439"/>
        <end position="462"/>
    </location>
</feature>
<evidence type="ECO:0000259" key="8">
    <source>
        <dbReference type="PROSITE" id="PS50178"/>
    </source>
</evidence>
<dbReference type="PANTHER" id="PTHR47794">
    <property type="entry name" value="VACUOLAR PROTEIN SORTING-ASSOCIATED PROTEIN 27"/>
    <property type="match status" value="1"/>
</dbReference>
<dbReference type="SMART" id="SM00028">
    <property type="entry name" value="TPR"/>
    <property type="match status" value="3"/>
</dbReference>
<evidence type="ECO:0000256" key="7">
    <source>
        <dbReference type="SAM" id="MobiDB-lite"/>
    </source>
</evidence>
<sequence>MSSSCPRAVYEKAVESHDFWVHSRRVPIVASFPLKSIADARVKRTGHIKSMICNWSAPGLSSRPWFASSPANNRLHHSLAIRRLYLRSMKAKASSDVKSVLELAESSEWSALDRLVTSEPERADDMDDFGMMPLHWACTDTHVPLRVVKKLVDVAPSALSHKNKGGLLPLHIAVKAATRLEVLRALVQAAPDVAACLFEETPTGETPAELAKTYQLTDDKVQFFMDMEAQLRAEGRAPDRPSARFQAFLNQPGGLFHLPSSSDETASVSSFRSLPTALGTSITSSREGGGGAGGGLDDGWTNSNSSNTTGSRGACPRLPEGLAGVPLPPRWRLDKRCNICQLKFSYFKTRHHCRSCGESVCSTHSNKRLPLHHLGLKAPQRVCILCYDDLRENGAPSAVVNMYGHGRHSGLPSMESNMMEQEFGPLLDHQKASGRPPLRSVNSTVSLTNTSSSSRDSAFRSPSDTECYPRTYNSAQHRMCVDDRSLTDTSANDHDPILTTALPFEDDSSSGRVRAWTDVHSNEKYQDMQEQVRELESHVHELTLAKSRMEKKLEDATRVAAEAKKERSAVEESIAELRDNRTFDIKRISLGDDEDDDEDQDHDVEIQDDFDNSRDVNRRVLVQDEKKIELIEDKAVDVAETCNYLGQVYLDRGDFTSAVAEFRKSVASNRKDVDVWINLARALHGAGEFYDAEIAVRRALALAPKNYAPLSILGRILHSKGDHDSAVNVFREALGLMNHEEDSDDDVGSMTVGW</sequence>
<dbReference type="InterPro" id="IPR013083">
    <property type="entry name" value="Znf_RING/FYVE/PHD"/>
</dbReference>
<dbReference type="InterPro" id="IPR011990">
    <property type="entry name" value="TPR-like_helical_dom_sf"/>
</dbReference>
<feature type="coiled-coil region" evidence="6">
    <location>
        <begin position="525"/>
        <end position="580"/>
    </location>
</feature>
<keyword evidence="6" id="KW-0175">Coiled coil</keyword>
<evidence type="ECO:0000313" key="10">
    <source>
        <dbReference type="Proteomes" id="UP001162060"/>
    </source>
</evidence>
<dbReference type="SUPFAM" id="SSF48452">
    <property type="entry name" value="TPR-like"/>
    <property type="match status" value="1"/>
</dbReference>
<dbReference type="InterPro" id="IPR036770">
    <property type="entry name" value="Ankyrin_rpt-contain_sf"/>
</dbReference>
<dbReference type="EMBL" id="CAKLBY020000066">
    <property type="protein sequence ID" value="CAK7922796.1"/>
    <property type="molecule type" value="Genomic_DNA"/>
</dbReference>
<accession>A0AAV1TMN4</accession>
<protein>
    <recommendedName>
        <fullName evidence="8">FYVE-type domain-containing protein</fullName>
    </recommendedName>
</protein>
<dbReference type="SMART" id="SM00248">
    <property type="entry name" value="ANK"/>
    <property type="match status" value="2"/>
</dbReference>
<dbReference type="Pfam" id="PF01363">
    <property type="entry name" value="FYVE"/>
    <property type="match status" value="1"/>
</dbReference>
<evidence type="ECO:0000256" key="3">
    <source>
        <dbReference type="ARBA" id="ARBA00022833"/>
    </source>
</evidence>
<dbReference type="FunFam" id="3.30.40.10:FF:000345">
    <property type="entry name" value="Vacuolar protein sorting-associated protein 27"/>
    <property type="match status" value="1"/>
</dbReference>
<dbReference type="InterPro" id="IPR017455">
    <property type="entry name" value="Znf_FYVE-rel"/>
</dbReference>
<reference evidence="9" key="1">
    <citation type="submission" date="2024-01" db="EMBL/GenBank/DDBJ databases">
        <authorList>
            <person name="Webb A."/>
        </authorList>
    </citation>
    <scope>NUCLEOTIDE SEQUENCE</scope>
    <source>
        <strain evidence="9">Pm1</strain>
    </source>
</reference>
<keyword evidence="5" id="KW-0802">TPR repeat</keyword>
<keyword evidence="2 4" id="KW-0863">Zinc-finger</keyword>
<dbReference type="Pfam" id="PF13432">
    <property type="entry name" value="TPR_16"/>
    <property type="match status" value="1"/>
</dbReference>
<name>A0AAV1TMN4_9STRA</name>
<dbReference type="GO" id="GO:0043328">
    <property type="term" value="P:protein transport to vacuole involved in ubiquitin-dependent protein catabolic process via the multivesicular body sorting pathway"/>
    <property type="evidence" value="ECO:0007669"/>
    <property type="project" value="TreeGrafter"/>
</dbReference>
<dbReference type="Gene3D" id="1.25.40.20">
    <property type="entry name" value="Ankyrin repeat-containing domain"/>
    <property type="match status" value="1"/>
</dbReference>
<feature type="domain" description="FYVE-type" evidence="8">
    <location>
        <begin position="331"/>
        <end position="391"/>
    </location>
</feature>
<dbReference type="Proteomes" id="UP001162060">
    <property type="component" value="Unassembled WGS sequence"/>
</dbReference>
<dbReference type="AlphaFoldDB" id="A0AAV1TMN4"/>